<evidence type="ECO:0000313" key="3">
    <source>
        <dbReference type="Proteomes" id="UP000297245"/>
    </source>
</evidence>
<dbReference type="Proteomes" id="UP000297245">
    <property type="component" value="Unassembled WGS sequence"/>
</dbReference>
<dbReference type="AlphaFoldDB" id="A0A4S8LDM2"/>
<accession>A0A4S8LDM2</accession>
<gene>
    <name evidence="2" type="ORF">K435DRAFT_804676</name>
</gene>
<dbReference type="OrthoDB" id="407198at2759"/>
<name>A0A4S8LDM2_DENBC</name>
<feature type="region of interest" description="Disordered" evidence="1">
    <location>
        <begin position="91"/>
        <end position="143"/>
    </location>
</feature>
<dbReference type="EMBL" id="ML179469">
    <property type="protein sequence ID" value="THU86994.1"/>
    <property type="molecule type" value="Genomic_DNA"/>
</dbReference>
<evidence type="ECO:0000313" key="2">
    <source>
        <dbReference type="EMBL" id="THU86994.1"/>
    </source>
</evidence>
<sequence length="143" mass="15218">MRVAYKSFVNSGLVTGDRRTAQPYTSLMDPTELTYDPKPPAQITRRHVLRTPFRSSLPKFVKTATDSLAHAASTTIEVVIVTSSSFTDGACLNNGKRATDQAGGGVKSGSSSLTKVGIGAAGHAKSEKRSKPVNYRKPEGLAH</sequence>
<protein>
    <submittedName>
        <fullName evidence="2">Uncharacterized protein</fullName>
    </submittedName>
</protein>
<evidence type="ECO:0000256" key="1">
    <source>
        <dbReference type="SAM" id="MobiDB-lite"/>
    </source>
</evidence>
<proteinExistence type="predicted"/>
<reference evidence="2 3" key="1">
    <citation type="journal article" date="2019" name="Nat. Ecol. Evol.">
        <title>Megaphylogeny resolves global patterns of mushroom evolution.</title>
        <authorList>
            <person name="Varga T."/>
            <person name="Krizsan K."/>
            <person name="Foldi C."/>
            <person name="Dima B."/>
            <person name="Sanchez-Garcia M."/>
            <person name="Sanchez-Ramirez S."/>
            <person name="Szollosi G.J."/>
            <person name="Szarkandi J.G."/>
            <person name="Papp V."/>
            <person name="Albert L."/>
            <person name="Andreopoulos W."/>
            <person name="Angelini C."/>
            <person name="Antonin V."/>
            <person name="Barry K.W."/>
            <person name="Bougher N.L."/>
            <person name="Buchanan P."/>
            <person name="Buyck B."/>
            <person name="Bense V."/>
            <person name="Catcheside P."/>
            <person name="Chovatia M."/>
            <person name="Cooper J."/>
            <person name="Damon W."/>
            <person name="Desjardin D."/>
            <person name="Finy P."/>
            <person name="Geml J."/>
            <person name="Haridas S."/>
            <person name="Hughes K."/>
            <person name="Justo A."/>
            <person name="Karasinski D."/>
            <person name="Kautmanova I."/>
            <person name="Kiss B."/>
            <person name="Kocsube S."/>
            <person name="Kotiranta H."/>
            <person name="LaButti K.M."/>
            <person name="Lechner B.E."/>
            <person name="Liimatainen K."/>
            <person name="Lipzen A."/>
            <person name="Lukacs Z."/>
            <person name="Mihaltcheva S."/>
            <person name="Morgado L.N."/>
            <person name="Niskanen T."/>
            <person name="Noordeloos M.E."/>
            <person name="Ohm R.A."/>
            <person name="Ortiz-Santana B."/>
            <person name="Ovrebo C."/>
            <person name="Racz N."/>
            <person name="Riley R."/>
            <person name="Savchenko A."/>
            <person name="Shiryaev A."/>
            <person name="Soop K."/>
            <person name="Spirin V."/>
            <person name="Szebenyi C."/>
            <person name="Tomsovsky M."/>
            <person name="Tulloss R.E."/>
            <person name="Uehling J."/>
            <person name="Grigoriev I.V."/>
            <person name="Vagvolgyi C."/>
            <person name="Papp T."/>
            <person name="Martin F.M."/>
            <person name="Miettinen O."/>
            <person name="Hibbett D.S."/>
            <person name="Nagy L.G."/>
        </authorList>
    </citation>
    <scope>NUCLEOTIDE SEQUENCE [LARGE SCALE GENOMIC DNA]</scope>
    <source>
        <strain evidence="2 3">CBS 962.96</strain>
    </source>
</reference>
<keyword evidence="3" id="KW-1185">Reference proteome</keyword>
<organism evidence="2 3">
    <name type="scientific">Dendrothele bispora (strain CBS 962.96)</name>
    <dbReference type="NCBI Taxonomy" id="1314807"/>
    <lineage>
        <taxon>Eukaryota</taxon>
        <taxon>Fungi</taxon>
        <taxon>Dikarya</taxon>
        <taxon>Basidiomycota</taxon>
        <taxon>Agaricomycotina</taxon>
        <taxon>Agaricomycetes</taxon>
        <taxon>Agaricomycetidae</taxon>
        <taxon>Agaricales</taxon>
        <taxon>Agaricales incertae sedis</taxon>
        <taxon>Dendrothele</taxon>
    </lineage>
</organism>
<feature type="compositionally biased region" description="Basic and acidic residues" evidence="1">
    <location>
        <begin position="124"/>
        <end position="143"/>
    </location>
</feature>